<dbReference type="STRING" id="1354303.M917_2277"/>
<dbReference type="EMBL" id="AUSW01000034">
    <property type="protein sequence ID" value="ERL54931.1"/>
    <property type="molecule type" value="Genomic_DNA"/>
</dbReference>
<feature type="signal peptide" evidence="1">
    <location>
        <begin position="1"/>
        <end position="25"/>
    </location>
</feature>
<reference evidence="2 3" key="1">
    <citation type="journal article" date="2013" name="Genome Announc.">
        <title>Draft Genome Sequence of Psychrobacter aquaticus Strain CMS 56T, Isolated from a Cyanobacterial Mat Sample Collected from Water Bodies in the McMurdo Dry Valley Region of Antarctica.</title>
        <authorList>
            <person name="Reddy G.S."/>
            <person name="Ara S."/>
            <person name="Singh A."/>
            <person name="Kumar Pinnaka A."/>
            <person name="Shivaji S."/>
        </authorList>
    </citation>
    <scope>NUCLEOTIDE SEQUENCE [LARGE SCALE GENOMIC DNA]</scope>
    <source>
        <strain evidence="2 3">CMS 56</strain>
    </source>
</reference>
<evidence type="ECO:0000313" key="3">
    <source>
        <dbReference type="Proteomes" id="UP000016761"/>
    </source>
</evidence>
<dbReference type="OrthoDB" id="9888753at2"/>
<organism evidence="2 3">
    <name type="scientific">Psychrobacter aquaticus CMS 56</name>
    <dbReference type="NCBI Taxonomy" id="1354303"/>
    <lineage>
        <taxon>Bacteria</taxon>
        <taxon>Pseudomonadati</taxon>
        <taxon>Pseudomonadota</taxon>
        <taxon>Gammaproteobacteria</taxon>
        <taxon>Moraxellales</taxon>
        <taxon>Moraxellaceae</taxon>
        <taxon>Psychrobacter</taxon>
    </lineage>
</organism>
<comment type="caution">
    <text evidence="2">The sequence shown here is derived from an EMBL/GenBank/DDBJ whole genome shotgun (WGS) entry which is preliminary data.</text>
</comment>
<gene>
    <name evidence="2" type="ORF">M917_2277</name>
</gene>
<keyword evidence="1" id="KW-0732">Signal</keyword>
<proteinExistence type="predicted"/>
<dbReference type="PATRIC" id="fig|1354303.4.peg.2243"/>
<dbReference type="AlphaFoldDB" id="U4T440"/>
<dbReference type="Proteomes" id="UP000016761">
    <property type="component" value="Unassembled WGS sequence"/>
</dbReference>
<accession>U4T440</accession>
<protein>
    <submittedName>
        <fullName evidence="2">Uncharacterized protein</fullName>
    </submittedName>
</protein>
<keyword evidence="3" id="KW-1185">Reference proteome</keyword>
<evidence type="ECO:0000313" key="2">
    <source>
        <dbReference type="EMBL" id="ERL54931.1"/>
    </source>
</evidence>
<evidence type="ECO:0000256" key="1">
    <source>
        <dbReference type="SAM" id="SignalP"/>
    </source>
</evidence>
<sequence>MYLFKDKNLCFFSIFLFTTPFVSVAQTTNEEDYQSYIDSIPRVQLKMIAPSQDEENEPSEQAYTSDSISYTDKLNKELVINEVPFRYVDYEYGDGKFTTYPFELVNEKLPTVEGINSNYDSKYDKAFQKMISKLVSPIDLTNKELYAMGSQQEGVYIQDINTDKKYVFNEICFDSKCAIGQVFYIFDPKNYEMTGMLYDGCSFIKNNITGKDQRTKELLQKYIDVQCPLDYSYAPNACRKRSAIEEK</sequence>
<name>U4T440_9GAMM</name>
<dbReference type="RefSeq" id="WP_021814900.1">
    <property type="nucleotide sequence ID" value="NZ_AUSW01000034.1"/>
</dbReference>
<feature type="chain" id="PRO_5004655571" evidence="1">
    <location>
        <begin position="26"/>
        <end position="247"/>
    </location>
</feature>